<evidence type="ECO:0000256" key="9">
    <source>
        <dbReference type="ARBA" id="ARBA00023134"/>
    </source>
</evidence>
<dbReference type="Pfam" id="PF00009">
    <property type="entry name" value="GTP_EFTU"/>
    <property type="match status" value="1"/>
</dbReference>
<dbReference type="GO" id="GO:0070125">
    <property type="term" value="P:mitochondrial translational elongation"/>
    <property type="evidence" value="ECO:0007669"/>
    <property type="project" value="TreeGrafter"/>
</dbReference>
<keyword evidence="5" id="KW-0378">Hydrolase</keyword>
<dbReference type="InterPro" id="IPR047872">
    <property type="entry name" value="EFG_IV"/>
</dbReference>
<dbReference type="SUPFAM" id="SSF54211">
    <property type="entry name" value="Ribosomal protein S5 domain 2-like"/>
    <property type="match status" value="1"/>
</dbReference>
<dbReference type="CDD" id="cd04097">
    <property type="entry name" value="mtEFG1_C"/>
    <property type="match status" value="1"/>
</dbReference>
<dbReference type="InterPro" id="IPR020568">
    <property type="entry name" value="Ribosomal_Su5_D2-typ_SF"/>
</dbReference>
<dbReference type="PROSITE" id="PS51722">
    <property type="entry name" value="G_TR_2"/>
    <property type="match status" value="1"/>
</dbReference>
<dbReference type="FunFam" id="3.30.70.240:FF:000001">
    <property type="entry name" value="Elongation factor G"/>
    <property type="match status" value="1"/>
</dbReference>
<dbReference type="Gene3D" id="3.30.230.10">
    <property type="match status" value="1"/>
</dbReference>
<dbReference type="CDD" id="cd01434">
    <property type="entry name" value="EFG_mtEFG1_IV"/>
    <property type="match status" value="1"/>
</dbReference>
<dbReference type="InterPro" id="IPR014721">
    <property type="entry name" value="Ribsml_uS5_D2-typ_fold_subgr"/>
</dbReference>
<evidence type="ECO:0000256" key="7">
    <source>
        <dbReference type="ARBA" id="ARBA00022946"/>
    </source>
</evidence>
<dbReference type="InterPro" id="IPR000640">
    <property type="entry name" value="EFG_V-like"/>
</dbReference>
<dbReference type="FunFam" id="3.30.230.10:FF:000003">
    <property type="entry name" value="Elongation factor G"/>
    <property type="match status" value="1"/>
</dbReference>
<dbReference type="Gene3D" id="3.30.70.870">
    <property type="entry name" value="Elongation Factor G (Translational Gtpase), domain 3"/>
    <property type="match status" value="1"/>
</dbReference>
<feature type="domain" description="Tr-type G" evidence="12">
    <location>
        <begin position="18"/>
        <end position="295"/>
    </location>
</feature>
<comment type="caution">
    <text evidence="13">The sequence shown here is derived from an EMBL/GenBank/DDBJ whole genome shotgun (WGS) entry which is preliminary data.</text>
</comment>
<keyword evidence="9" id="KW-0342">GTP-binding</keyword>
<dbReference type="InterPro" id="IPR009022">
    <property type="entry name" value="EFG_III"/>
</dbReference>
<dbReference type="EMBL" id="VXAY01004089">
    <property type="protein sequence ID" value="NXM30621.1"/>
    <property type="molecule type" value="Genomic_DNA"/>
</dbReference>
<dbReference type="NCBIfam" id="TIGR00231">
    <property type="entry name" value="small_GTP"/>
    <property type="match status" value="1"/>
</dbReference>
<evidence type="ECO:0000256" key="1">
    <source>
        <dbReference type="ARBA" id="ARBA00004173"/>
    </source>
</evidence>
<evidence type="ECO:0000256" key="3">
    <source>
        <dbReference type="ARBA" id="ARBA00022741"/>
    </source>
</evidence>
<dbReference type="InterPro" id="IPR004161">
    <property type="entry name" value="EFTu-like_2"/>
</dbReference>
<proteinExistence type="inferred from homology"/>
<dbReference type="CDD" id="cd16262">
    <property type="entry name" value="EFG_III"/>
    <property type="match status" value="1"/>
</dbReference>
<evidence type="ECO:0000256" key="5">
    <source>
        <dbReference type="ARBA" id="ARBA00022801"/>
    </source>
</evidence>
<comment type="catalytic activity">
    <reaction evidence="10">
        <text>GTP + H2O = GDP + phosphate + H(+)</text>
        <dbReference type="Rhea" id="RHEA:19669"/>
        <dbReference type="ChEBI" id="CHEBI:15377"/>
        <dbReference type="ChEBI" id="CHEBI:15378"/>
        <dbReference type="ChEBI" id="CHEBI:37565"/>
        <dbReference type="ChEBI" id="CHEBI:43474"/>
        <dbReference type="ChEBI" id="CHEBI:58189"/>
    </reaction>
    <physiologicalReaction direction="left-to-right" evidence="10">
        <dbReference type="Rhea" id="RHEA:19670"/>
    </physiologicalReaction>
</comment>
<dbReference type="InterPro" id="IPR009000">
    <property type="entry name" value="Transl_B-barrel_sf"/>
</dbReference>
<dbReference type="Pfam" id="PF03144">
    <property type="entry name" value="GTP_EFTU_D2"/>
    <property type="match status" value="1"/>
</dbReference>
<dbReference type="Pfam" id="PF14492">
    <property type="entry name" value="EFG_III"/>
    <property type="match status" value="1"/>
</dbReference>
<dbReference type="CDD" id="cd01886">
    <property type="entry name" value="EF-G"/>
    <property type="match status" value="1"/>
</dbReference>
<evidence type="ECO:0000256" key="2">
    <source>
        <dbReference type="ARBA" id="ARBA00005870"/>
    </source>
</evidence>
<keyword evidence="14" id="KW-1185">Reference proteome</keyword>
<dbReference type="PANTHER" id="PTHR43636">
    <property type="entry name" value="ELONGATION FACTOR G, MITOCHONDRIAL"/>
    <property type="match status" value="1"/>
</dbReference>
<dbReference type="InterPro" id="IPR027417">
    <property type="entry name" value="P-loop_NTPase"/>
</dbReference>
<feature type="non-terminal residue" evidence="13">
    <location>
        <position position="724"/>
    </location>
</feature>
<dbReference type="Gene3D" id="3.40.50.300">
    <property type="entry name" value="P-loop containing nucleotide triphosphate hydrolases"/>
    <property type="match status" value="1"/>
</dbReference>
<dbReference type="InterPro" id="IPR005225">
    <property type="entry name" value="Small_GTP-bd"/>
</dbReference>
<keyword evidence="4" id="KW-0251">Elongation factor</keyword>
<dbReference type="Gene3D" id="3.30.70.240">
    <property type="match status" value="1"/>
</dbReference>
<dbReference type="SUPFAM" id="SSF52540">
    <property type="entry name" value="P-loop containing nucleoside triphosphate hydrolases"/>
    <property type="match status" value="1"/>
</dbReference>
<keyword evidence="6" id="KW-0648">Protein biosynthesis</keyword>
<evidence type="ECO:0000256" key="11">
    <source>
        <dbReference type="ARBA" id="ARBA00083327"/>
    </source>
</evidence>
<evidence type="ECO:0000256" key="4">
    <source>
        <dbReference type="ARBA" id="ARBA00022768"/>
    </source>
</evidence>
<gene>
    <name evidence="13" type="primary">Gfm1</name>
    <name evidence="13" type="ORF">OXYCRI_R10837</name>
</gene>
<dbReference type="NCBIfam" id="NF009381">
    <property type="entry name" value="PRK12740.1-5"/>
    <property type="match status" value="1"/>
</dbReference>
<organism evidence="13 14">
    <name type="scientific">Oxyruncus cristatus</name>
    <name type="common">sharpbill</name>
    <dbReference type="NCBI Taxonomy" id="114331"/>
    <lineage>
        <taxon>Eukaryota</taxon>
        <taxon>Metazoa</taxon>
        <taxon>Chordata</taxon>
        <taxon>Craniata</taxon>
        <taxon>Vertebrata</taxon>
        <taxon>Euteleostomi</taxon>
        <taxon>Archelosauria</taxon>
        <taxon>Archosauria</taxon>
        <taxon>Dinosauria</taxon>
        <taxon>Saurischia</taxon>
        <taxon>Theropoda</taxon>
        <taxon>Coelurosauria</taxon>
        <taxon>Aves</taxon>
        <taxon>Neognathae</taxon>
        <taxon>Neoaves</taxon>
        <taxon>Telluraves</taxon>
        <taxon>Australaves</taxon>
        <taxon>Passeriformes</taxon>
        <taxon>Cotingidae</taxon>
        <taxon>Oxyruncus</taxon>
    </lineage>
</organism>
<dbReference type="FunFam" id="3.30.70.870:FF:000008">
    <property type="entry name" value="Elongation factor G, mitochondrial"/>
    <property type="match status" value="1"/>
</dbReference>
<keyword evidence="7" id="KW-0809">Transit peptide</keyword>
<evidence type="ECO:0000256" key="10">
    <source>
        <dbReference type="ARBA" id="ARBA00049117"/>
    </source>
</evidence>
<evidence type="ECO:0000313" key="13">
    <source>
        <dbReference type="EMBL" id="NXM30621.1"/>
    </source>
</evidence>
<evidence type="ECO:0000259" key="12">
    <source>
        <dbReference type="PROSITE" id="PS51722"/>
    </source>
</evidence>
<dbReference type="Pfam" id="PF00679">
    <property type="entry name" value="EFG_C"/>
    <property type="match status" value="1"/>
</dbReference>
<dbReference type="PROSITE" id="PS00301">
    <property type="entry name" value="G_TR_1"/>
    <property type="match status" value="1"/>
</dbReference>
<dbReference type="InterPro" id="IPR005517">
    <property type="entry name" value="Transl_elong_EFG/EF2_IV"/>
</dbReference>
<evidence type="ECO:0000256" key="6">
    <source>
        <dbReference type="ARBA" id="ARBA00022917"/>
    </source>
</evidence>
<dbReference type="GO" id="GO:0005525">
    <property type="term" value="F:GTP binding"/>
    <property type="evidence" value="ECO:0007669"/>
    <property type="project" value="UniProtKB-KW"/>
</dbReference>
<dbReference type="FunFam" id="2.40.30.10:FF:000022">
    <property type="entry name" value="Elongation factor G, mitochondrial"/>
    <property type="match status" value="1"/>
</dbReference>
<dbReference type="NCBIfam" id="TIGR00484">
    <property type="entry name" value="EF-G"/>
    <property type="match status" value="1"/>
</dbReference>
<dbReference type="AlphaFoldDB" id="A0A7L0ZQF1"/>
<dbReference type="GO" id="GO:0005739">
    <property type="term" value="C:mitochondrion"/>
    <property type="evidence" value="ECO:0007669"/>
    <property type="project" value="UniProtKB-SubCell"/>
</dbReference>
<dbReference type="FunFam" id="3.40.50.300:FF:000539">
    <property type="entry name" value="Elongation factor G, mitochondrial"/>
    <property type="match status" value="1"/>
</dbReference>
<dbReference type="Pfam" id="PF03764">
    <property type="entry name" value="EFG_IV"/>
    <property type="match status" value="1"/>
</dbReference>
<sequence>QLLLTSCRHCSSGVLPNERIRNIGISAHIDSGKTTLTERILFYTGRIAQMHEVKGKDGVGAVMDSMELERQRGITIQSAATYTMWRDTNINIIDTPGHVDFTIEVERSLRVLDGAILVLCAVGGVQCQTITVNRQMKRYNVPFLTFINKLDRMGSNPARAVQQLRSKLNHNAAFVQIPVGLEGNFKGIIDLIEEKAVYFDGALGQTLRFEEIPAELRAEAAERRRELIECVANSDDQLGEMFLEEKIPTAAELKLAIRRATLKKSFTPVLVGSALKNKGVQPLLDAVLEYLPNPSEVENYALLNQGDSEGESKFLLNSARDDSQPFIGLAFKLEAGKFGQLTYIRVYQGMLKKSDYIYNTRTGKRVRVQRLVRMHSDNMEDVNEVYAGDICALFGIDCASGDTFTDKTSTAISMESIHVPDPVISVAMKPSNKNDFDKFSKGLNRFTREDPTFRVHFDDESKETIVSGMGELHLEIYAQRMEREYGCPCTMGKPKVAFRENISAPVPFEFTHKKQTGGAGQYGKVIGVLEPLDPEDYTKVEFEDRTVGTNIPKQFVPAVEKGFRDACEKGLVSGHRISGVRFVLEDGAHHMVDSNEISFIRAGEGALKQAMENATVRIIEPIMAVEVMAPTEFQGAVIAGINRRHGLITGQDGAEGYFTLYAEVPLNDMFGYATELRSCTEGKGEYTMEYSRYHPCSPSTQEEIINKYLEATGRLPVKKGKAKS</sequence>
<dbReference type="SMART" id="SM00889">
    <property type="entry name" value="EFG_IV"/>
    <property type="match status" value="1"/>
</dbReference>
<protein>
    <recommendedName>
        <fullName evidence="11">Protein iconoclast</fullName>
    </recommendedName>
</protein>
<evidence type="ECO:0000313" key="14">
    <source>
        <dbReference type="Proteomes" id="UP000564466"/>
    </source>
</evidence>
<feature type="non-terminal residue" evidence="13">
    <location>
        <position position="1"/>
    </location>
</feature>
<dbReference type="PRINTS" id="PR00315">
    <property type="entry name" value="ELONGATNFCT"/>
</dbReference>
<dbReference type="Gene3D" id="2.40.30.10">
    <property type="entry name" value="Translation factors"/>
    <property type="match status" value="1"/>
</dbReference>
<accession>A0A7L0ZQF1</accession>
<keyword evidence="8" id="KW-0496">Mitochondrion</keyword>
<dbReference type="InterPro" id="IPR031157">
    <property type="entry name" value="G_TR_CS"/>
</dbReference>
<comment type="subcellular location">
    <subcellularLocation>
        <location evidence="1">Mitochondrion</location>
    </subcellularLocation>
</comment>
<name>A0A7L0ZQF1_9PASS</name>
<dbReference type="PANTHER" id="PTHR43636:SF2">
    <property type="entry name" value="ELONGATION FACTOR G, MITOCHONDRIAL"/>
    <property type="match status" value="1"/>
</dbReference>
<dbReference type="InterPro" id="IPR035649">
    <property type="entry name" value="EFG_V"/>
</dbReference>
<dbReference type="InterPro" id="IPR004540">
    <property type="entry name" value="Transl_elong_EFG/EF2"/>
</dbReference>
<dbReference type="HAMAP" id="MF_00054_B">
    <property type="entry name" value="EF_G_EF_2_B"/>
    <property type="match status" value="1"/>
</dbReference>
<dbReference type="Proteomes" id="UP000564466">
    <property type="component" value="Unassembled WGS sequence"/>
</dbReference>
<keyword evidence="3" id="KW-0547">Nucleotide-binding</keyword>
<comment type="similarity">
    <text evidence="2">Belongs to the TRAFAC class translation factor GTPase superfamily. Classic translation factor GTPase family. EF-G/EF-2 subfamily.</text>
</comment>
<dbReference type="GO" id="GO:0003746">
    <property type="term" value="F:translation elongation factor activity"/>
    <property type="evidence" value="ECO:0007669"/>
    <property type="project" value="UniProtKB-KW"/>
</dbReference>
<reference evidence="13 14" key="1">
    <citation type="submission" date="2019-09" db="EMBL/GenBank/DDBJ databases">
        <title>Bird 10,000 Genomes (B10K) Project - Family phase.</title>
        <authorList>
            <person name="Zhang G."/>
        </authorList>
    </citation>
    <scope>NUCLEOTIDE SEQUENCE [LARGE SCALE GENOMIC DNA]</scope>
    <source>
        <strain evidence="13">B10K-DU-002-07</strain>
        <tissue evidence="13">Muscle</tissue>
    </source>
</reference>
<dbReference type="InterPro" id="IPR035647">
    <property type="entry name" value="EFG_III/V"/>
</dbReference>
<dbReference type="GO" id="GO:0003924">
    <property type="term" value="F:GTPase activity"/>
    <property type="evidence" value="ECO:0007669"/>
    <property type="project" value="InterPro"/>
</dbReference>
<dbReference type="SUPFAM" id="SSF54980">
    <property type="entry name" value="EF-G C-terminal domain-like"/>
    <property type="match status" value="2"/>
</dbReference>
<dbReference type="InterPro" id="IPR000795">
    <property type="entry name" value="T_Tr_GTP-bd_dom"/>
</dbReference>
<dbReference type="SMART" id="SM00838">
    <property type="entry name" value="EFG_C"/>
    <property type="match status" value="1"/>
</dbReference>
<evidence type="ECO:0000256" key="8">
    <source>
        <dbReference type="ARBA" id="ARBA00023128"/>
    </source>
</evidence>
<dbReference type="CDD" id="cd04091">
    <property type="entry name" value="mtEFG1_II_like"/>
    <property type="match status" value="1"/>
</dbReference>
<dbReference type="InterPro" id="IPR041095">
    <property type="entry name" value="EFG_II"/>
</dbReference>
<dbReference type="SUPFAM" id="SSF50447">
    <property type="entry name" value="Translation proteins"/>
    <property type="match status" value="1"/>
</dbReference>